<dbReference type="AlphaFoldDB" id="W1DEU2"/>
<dbReference type="SUPFAM" id="SSF51556">
    <property type="entry name" value="Metallo-dependent hydrolases"/>
    <property type="match status" value="1"/>
</dbReference>
<comment type="caution">
    <text evidence="1">The sequence shown here is derived from an EMBL/GenBank/DDBJ whole genome shotgun (WGS) entry which is preliminary data.</text>
</comment>
<organism evidence="1 2">
    <name type="scientific">Klebsiella pneumoniae IS43</name>
    <dbReference type="NCBI Taxonomy" id="1432552"/>
    <lineage>
        <taxon>Bacteria</taxon>
        <taxon>Pseudomonadati</taxon>
        <taxon>Pseudomonadota</taxon>
        <taxon>Gammaproteobacteria</taxon>
        <taxon>Enterobacterales</taxon>
        <taxon>Enterobacteriaceae</taxon>
        <taxon>Klebsiella/Raoultella group</taxon>
        <taxon>Klebsiella</taxon>
        <taxon>Klebsiella pneumoniae complex</taxon>
    </lineage>
</organism>
<proteinExistence type="predicted"/>
<reference evidence="1" key="1">
    <citation type="submission" date="2013-10" db="EMBL/GenBank/DDBJ databases">
        <title>Antibiotic resistance diversity of beta-lactamase producers in the General Hospital Vienna.</title>
        <authorList>
            <person name="Barisic I."/>
            <person name="Mitteregger D."/>
            <person name="Hirschl A.M."/>
            <person name="Noehammer C."/>
            <person name="Wiesinger-Mayr H."/>
        </authorList>
    </citation>
    <scope>NUCLEOTIDE SEQUENCE [LARGE SCALE GENOMIC DNA]</scope>
    <source>
        <strain evidence="1">IS43</strain>
    </source>
</reference>
<dbReference type="Proteomes" id="UP000019183">
    <property type="component" value="Unassembled WGS sequence"/>
</dbReference>
<dbReference type="InterPro" id="IPR032466">
    <property type="entry name" value="Metal_Hydrolase"/>
</dbReference>
<sequence>MLTRYGGHGYGYILKHFVPRLRRHGVSGEQLETLMIGNPQRVFGG</sequence>
<protein>
    <submittedName>
        <fullName evidence="1">Resiniferatoxin-binding,phosphotriesterase-related protein</fullName>
    </submittedName>
</protein>
<dbReference type="EMBL" id="CBWK010000119">
    <property type="protein sequence ID" value="CDL07938.1"/>
    <property type="molecule type" value="Genomic_DNA"/>
</dbReference>
<name>W1DEU2_KLEPN</name>
<evidence type="ECO:0000313" key="2">
    <source>
        <dbReference type="Proteomes" id="UP000019183"/>
    </source>
</evidence>
<accession>W1DEU2</accession>
<dbReference type="Gene3D" id="3.20.20.140">
    <property type="entry name" value="Metal-dependent hydrolases"/>
    <property type="match status" value="1"/>
</dbReference>
<dbReference type="GO" id="GO:0008270">
    <property type="term" value="F:zinc ion binding"/>
    <property type="evidence" value="ECO:0007669"/>
    <property type="project" value="InterPro"/>
</dbReference>
<evidence type="ECO:0000313" key="1">
    <source>
        <dbReference type="EMBL" id="CDL07938.1"/>
    </source>
</evidence>
<dbReference type="Pfam" id="PF02126">
    <property type="entry name" value="PTE"/>
    <property type="match status" value="1"/>
</dbReference>
<keyword evidence="2" id="KW-1185">Reference proteome</keyword>
<dbReference type="InterPro" id="IPR001559">
    <property type="entry name" value="Phosphotriesterase"/>
</dbReference>